<dbReference type="Gene3D" id="3.30.70.100">
    <property type="match status" value="1"/>
</dbReference>
<gene>
    <name evidence="1" type="ORF">ASZ90_004340</name>
</gene>
<dbReference type="EMBL" id="LNQE01000593">
    <property type="protein sequence ID" value="KUG25824.1"/>
    <property type="molecule type" value="Genomic_DNA"/>
</dbReference>
<accession>A0A0W8FY47</accession>
<sequence>MYKILLMIKDSADDELIKHFRDDVINHLEKAAGVKIQFGNVDGAKLNPEPYIKIYEILFKTKDEMDKVLSSPDGKKFNRNLTGFIQHVSVFFIDYGV</sequence>
<proteinExistence type="predicted"/>
<evidence type="ECO:0000313" key="1">
    <source>
        <dbReference type="EMBL" id="KUG25824.1"/>
    </source>
</evidence>
<name>A0A0W8FY47_9ZZZZ</name>
<reference evidence="1" key="1">
    <citation type="journal article" date="2015" name="Proc. Natl. Acad. Sci. U.S.A.">
        <title>Networks of energetic and metabolic interactions define dynamics in microbial communities.</title>
        <authorList>
            <person name="Embree M."/>
            <person name="Liu J.K."/>
            <person name="Al-Bassam M.M."/>
            <person name="Zengler K."/>
        </authorList>
    </citation>
    <scope>NUCLEOTIDE SEQUENCE</scope>
</reference>
<comment type="caution">
    <text evidence="1">The sequence shown here is derived from an EMBL/GenBank/DDBJ whole genome shotgun (WGS) entry which is preliminary data.</text>
</comment>
<protein>
    <recommendedName>
        <fullName evidence="2">Stress-response A/B barrel domain-containing protein</fullName>
    </recommendedName>
</protein>
<organism evidence="1">
    <name type="scientific">hydrocarbon metagenome</name>
    <dbReference type="NCBI Taxonomy" id="938273"/>
    <lineage>
        <taxon>unclassified sequences</taxon>
        <taxon>metagenomes</taxon>
        <taxon>ecological metagenomes</taxon>
    </lineage>
</organism>
<dbReference type="AlphaFoldDB" id="A0A0W8FY47"/>
<evidence type="ECO:0008006" key="2">
    <source>
        <dbReference type="Google" id="ProtNLM"/>
    </source>
</evidence>